<dbReference type="RefSeq" id="WP_214158123.1">
    <property type="nucleotide sequence ID" value="NZ_JAHBAY010000010.1"/>
</dbReference>
<gene>
    <name evidence="1" type="ORF">KIH74_22620</name>
</gene>
<protein>
    <submittedName>
        <fullName evidence="1">Uncharacterized protein</fullName>
    </submittedName>
</protein>
<reference evidence="1 2" key="1">
    <citation type="submission" date="2021-05" db="EMBL/GenBank/DDBJ databases">
        <title>Kineosporia and Streptomyces sp. nov. two new marine actinobacteria isolated from Coral.</title>
        <authorList>
            <person name="Buangrab K."/>
            <person name="Sutthacheep M."/>
            <person name="Yeemin T."/>
            <person name="Harunari E."/>
            <person name="Igarashi Y."/>
            <person name="Kanchanasin P."/>
            <person name="Tanasupawat S."/>
            <person name="Phongsopitanun W."/>
        </authorList>
    </citation>
    <scope>NUCLEOTIDE SEQUENCE [LARGE SCALE GENOMIC DNA]</scope>
    <source>
        <strain evidence="1 2">J2-2</strain>
    </source>
</reference>
<dbReference type="Proteomes" id="UP001197247">
    <property type="component" value="Unassembled WGS sequence"/>
</dbReference>
<proteinExistence type="predicted"/>
<organism evidence="1 2">
    <name type="scientific">Kineosporia corallincola</name>
    <dbReference type="NCBI Taxonomy" id="2835133"/>
    <lineage>
        <taxon>Bacteria</taxon>
        <taxon>Bacillati</taxon>
        <taxon>Actinomycetota</taxon>
        <taxon>Actinomycetes</taxon>
        <taxon>Kineosporiales</taxon>
        <taxon>Kineosporiaceae</taxon>
        <taxon>Kineosporia</taxon>
    </lineage>
</organism>
<keyword evidence="2" id="KW-1185">Reference proteome</keyword>
<evidence type="ECO:0000313" key="2">
    <source>
        <dbReference type="Proteomes" id="UP001197247"/>
    </source>
</evidence>
<evidence type="ECO:0000313" key="1">
    <source>
        <dbReference type="EMBL" id="MBT0771752.1"/>
    </source>
</evidence>
<sequence length="73" mass="8758">MGDDLGPVRHRYYHYDDGPYWATLDPGAYTADVRHWWNGKWTYSHETRDITLDQKEIGERELAYGQFLDGMRY</sequence>
<name>A0ABS5TKX0_9ACTN</name>
<comment type="caution">
    <text evidence="1">The sequence shown here is derived from an EMBL/GenBank/DDBJ whole genome shotgun (WGS) entry which is preliminary data.</text>
</comment>
<accession>A0ABS5TKX0</accession>
<dbReference type="EMBL" id="JAHBAY010000010">
    <property type="protein sequence ID" value="MBT0771752.1"/>
    <property type="molecule type" value="Genomic_DNA"/>
</dbReference>